<dbReference type="InterPro" id="IPR002861">
    <property type="entry name" value="Reeler_dom"/>
</dbReference>
<organism evidence="3 4">
    <name type="scientific">Podospora didyma</name>
    <dbReference type="NCBI Taxonomy" id="330526"/>
    <lineage>
        <taxon>Eukaryota</taxon>
        <taxon>Fungi</taxon>
        <taxon>Dikarya</taxon>
        <taxon>Ascomycota</taxon>
        <taxon>Pezizomycotina</taxon>
        <taxon>Sordariomycetes</taxon>
        <taxon>Sordariomycetidae</taxon>
        <taxon>Sordariales</taxon>
        <taxon>Podosporaceae</taxon>
        <taxon>Podospora</taxon>
    </lineage>
</organism>
<dbReference type="PROSITE" id="PS51019">
    <property type="entry name" value="REELIN"/>
    <property type="match status" value="1"/>
</dbReference>
<gene>
    <name evidence="3" type="ORF">B0H63DRAFT_55003</name>
</gene>
<feature type="domain" description="Reelin" evidence="2">
    <location>
        <begin position="1"/>
        <end position="64"/>
    </location>
</feature>
<name>A0AAE0U8S5_9PEZI</name>
<keyword evidence="4" id="KW-1185">Reference proteome</keyword>
<comment type="caution">
    <text evidence="3">The sequence shown here is derived from an EMBL/GenBank/DDBJ whole genome shotgun (WGS) entry which is preliminary data.</text>
</comment>
<reference evidence="3" key="1">
    <citation type="journal article" date="2023" name="Mol. Phylogenet. Evol.">
        <title>Genome-scale phylogeny and comparative genomics of the fungal order Sordariales.</title>
        <authorList>
            <person name="Hensen N."/>
            <person name="Bonometti L."/>
            <person name="Westerberg I."/>
            <person name="Brannstrom I.O."/>
            <person name="Guillou S."/>
            <person name="Cros-Aarteil S."/>
            <person name="Calhoun S."/>
            <person name="Haridas S."/>
            <person name="Kuo A."/>
            <person name="Mondo S."/>
            <person name="Pangilinan J."/>
            <person name="Riley R."/>
            <person name="LaButti K."/>
            <person name="Andreopoulos B."/>
            <person name="Lipzen A."/>
            <person name="Chen C."/>
            <person name="Yan M."/>
            <person name="Daum C."/>
            <person name="Ng V."/>
            <person name="Clum A."/>
            <person name="Steindorff A."/>
            <person name="Ohm R.A."/>
            <person name="Martin F."/>
            <person name="Silar P."/>
            <person name="Natvig D.O."/>
            <person name="Lalanne C."/>
            <person name="Gautier V."/>
            <person name="Ament-Velasquez S.L."/>
            <person name="Kruys A."/>
            <person name="Hutchinson M.I."/>
            <person name="Powell A.J."/>
            <person name="Barry K."/>
            <person name="Miller A.N."/>
            <person name="Grigoriev I.V."/>
            <person name="Debuchy R."/>
            <person name="Gladieux P."/>
            <person name="Hiltunen Thoren M."/>
            <person name="Johannesson H."/>
        </authorList>
    </citation>
    <scope>NUCLEOTIDE SEQUENCE</scope>
    <source>
        <strain evidence="3">CBS 232.78</strain>
    </source>
</reference>
<dbReference type="AlphaFoldDB" id="A0AAE0U8S5"/>
<accession>A0AAE0U8S5</accession>
<proteinExistence type="predicted"/>
<dbReference type="EMBL" id="JAULSW010000001">
    <property type="protein sequence ID" value="KAK3394689.1"/>
    <property type="molecule type" value="Genomic_DNA"/>
</dbReference>
<protein>
    <recommendedName>
        <fullName evidence="2">Reelin domain-containing protein</fullName>
    </recommendedName>
</protein>
<keyword evidence="1" id="KW-0472">Membrane</keyword>
<feature type="transmembrane region" description="Helical" evidence="1">
    <location>
        <begin position="21"/>
        <end position="40"/>
    </location>
</feature>
<evidence type="ECO:0000313" key="3">
    <source>
        <dbReference type="EMBL" id="KAK3394689.1"/>
    </source>
</evidence>
<evidence type="ECO:0000256" key="1">
    <source>
        <dbReference type="SAM" id="Phobius"/>
    </source>
</evidence>
<dbReference type="Proteomes" id="UP001285441">
    <property type="component" value="Unassembled WGS sequence"/>
</dbReference>
<evidence type="ECO:0000259" key="2">
    <source>
        <dbReference type="PROSITE" id="PS51019"/>
    </source>
</evidence>
<keyword evidence="1" id="KW-1133">Transmembrane helix</keyword>
<evidence type="ECO:0000313" key="4">
    <source>
        <dbReference type="Proteomes" id="UP001285441"/>
    </source>
</evidence>
<reference evidence="3" key="2">
    <citation type="submission" date="2023-06" db="EMBL/GenBank/DDBJ databases">
        <authorList>
            <consortium name="Lawrence Berkeley National Laboratory"/>
            <person name="Haridas S."/>
            <person name="Hensen N."/>
            <person name="Bonometti L."/>
            <person name="Westerberg I."/>
            <person name="Brannstrom I.O."/>
            <person name="Guillou S."/>
            <person name="Cros-Aarteil S."/>
            <person name="Calhoun S."/>
            <person name="Kuo A."/>
            <person name="Mondo S."/>
            <person name="Pangilinan J."/>
            <person name="Riley R."/>
            <person name="LaButti K."/>
            <person name="Andreopoulos B."/>
            <person name="Lipzen A."/>
            <person name="Chen C."/>
            <person name="Yanf M."/>
            <person name="Daum C."/>
            <person name="Ng V."/>
            <person name="Clum A."/>
            <person name="Steindorff A."/>
            <person name="Ohm R."/>
            <person name="Martin F."/>
            <person name="Silar P."/>
            <person name="Natvig D."/>
            <person name="Lalanne C."/>
            <person name="Gautier V."/>
            <person name="Ament-velasquez S.L."/>
            <person name="Kruys A."/>
            <person name="Hutchinson M.I."/>
            <person name="Powell A.J."/>
            <person name="Barry K."/>
            <person name="Miller A.N."/>
            <person name="Grigoriev I.V."/>
            <person name="Debuchy R."/>
            <person name="Gladieux P."/>
            <person name="Thoren M.H."/>
            <person name="Johannesson H."/>
        </authorList>
    </citation>
    <scope>NUCLEOTIDE SEQUENCE</scope>
    <source>
        <strain evidence="3">CBS 232.78</strain>
    </source>
</reference>
<sequence length="145" mass="16009">MHPVPNEQPFISFTHIAPAPAFSCILFRATFLVATSLPFLPHHLPLPSKQANKQTTLVYLIDEPAALSPLAISLLINSLMLFCFASLLLPSCGWASLSPRLNFALSFFPIFTLQLASSSSPTTKTLTTEQISVLHKFKPWDNPFL</sequence>
<feature type="transmembrane region" description="Helical" evidence="1">
    <location>
        <begin position="66"/>
        <end position="89"/>
    </location>
</feature>
<feature type="transmembrane region" description="Helical" evidence="1">
    <location>
        <begin position="101"/>
        <end position="117"/>
    </location>
</feature>
<keyword evidence="1" id="KW-0812">Transmembrane</keyword>